<feature type="compositionally biased region" description="Pro residues" evidence="2">
    <location>
        <begin position="1"/>
        <end position="10"/>
    </location>
</feature>
<keyword evidence="6" id="KW-1185">Reference proteome</keyword>
<evidence type="ECO:0000259" key="4">
    <source>
        <dbReference type="PROSITE" id="PS51676"/>
    </source>
</evidence>
<dbReference type="GO" id="GO:0003712">
    <property type="term" value="F:transcription coregulator activity"/>
    <property type="evidence" value="ECO:0007669"/>
    <property type="project" value="TreeGrafter"/>
</dbReference>
<feature type="domain" description="WW" evidence="3">
    <location>
        <begin position="309"/>
        <end position="338"/>
    </location>
</feature>
<dbReference type="GO" id="GO:0070063">
    <property type="term" value="F:RNA polymerase binding"/>
    <property type="evidence" value="ECO:0007669"/>
    <property type="project" value="InterPro"/>
</dbReference>
<sequence>MAAPGPPPVGVPQGGQLNGPSFSFAGNSQLGPMNQPLPSNNIVDAIQDREAFSTPQAPHTTPQPGQTNSTSRPGNSATVNMPLAPSYQVLSGFPNTPITHGMPGISPSTANMTATPPGEFSAAFPRPTMQAPHLQHPAYASYPSVPPVSSSLQGAWLQPTQVSGLLRPPFSPYPAAFTSPFPLPARSTPIPSVPSPDLQPPGVTNVGASSGTPIAFDGSARQLTTSPMQQETPPGVDNAKDADIINAKDGLAVSEQLAWSAHRTEAGTVYYYNSVTGQSTYDKPSGFVGEPEKVIAHPTPVSLENLDGSDWVLVTTNDGKRYYYNKKTKLSSWQIPSDVTEAVKKEDANLFKTQPMSVSTTNVITEKGSTPVTLSIPAANTGGRDATVLRSSSTGSSSALDLIKKKLQDPGAPLPVAMASDPNGSKLAEGTVRDSETENTKEKIKDSNGESNISDSSSESDDEDNGPSKEACIIQFKEMLKERGVAPFSKWEKELPKIVFDPRFQAISSQSARKALFEHYVRNRAEEERKERRAAQKAAVEGFKKLLDEAKEQIDRQTDYHKFKDKWGHDARFLALDRKDREALLNERILPLKRAAEERARAVRAAAISSFKSMLQEKGDITSTSHWSKVKDGLRNDPRYKSIQHEEREALFNEYISELRTAEKEKERLVRDKNHEEDKLKERERELRKRKEREEQEVERVRAKVRRKVAVESYQALLVEIIKDPQASWTESKPRLEKDPQGRAANPLLDLSEMEKLFREHVKILQERAISDFQALLTEKITEAAAREKDGKTVVSSWSTAKQLLKPDPRYAKVARKDRETLWKRHVEEIHRRQKAATNDESEEHKEGRKKTNIGADKNFLGSRTHDRRDR</sequence>
<keyword evidence="1" id="KW-0677">Repeat</keyword>
<protein>
    <submittedName>
        <fullName evidence="5">OLC1v1033288C1</fullName>
    </submittedName>
</protein>
<feature type="region of interest" description="Disordered" evidence="2">
    <location>
        <begin position="1"/>
        <end position="80"/>
    </location>
</feature>
<dbReference type="PROSITE" id="PS51676">
    <property type="entry name" value="FF"/>
    <property type="match status" value="4"/>
</dbReference>
<feature type="region of interest" description="Disordered" evidence="2">
    <location>
        <begin position="670"/>
        <end position="693"/>
    </location>
</feature>
<dbReference type="InterPro" id="IPR036517">
    <property type="entry name" value="FF_domain_sf"/>
</dbReference>
<dbReference type="AlphaFoldDB" id="A0AAV1CNP7"/>
<dbReference type="Gene3D" id="1.10.10.440">
    <property type="entry name" value="FF domain"/>
    <property type="match status" value="5"/>
</dbReference>
<feature type="domain" description="WW" evidence="3">
    <location>
        <begin position="259"/>
        <end position="286"/>
    </location>
</feature>
<dbReference type="FunFam" id="1.10.10.440:FF:000030">
    <property type="entry name" value="Pre-mRNA-processing protein 40C"/>
    <property type="match status" value="1"/>
</dbReference>
<evidence type="ECO:0000256" key="2">
    <source>
        <dbReference type="SAM" id="MobiDB-lite"/>
    </source>
</evidence>
<feature type="compositionally biased region" description="Polar residues" evidence="2">
    <location>
        <begin position="53"/>
        <end position="79"/>
    </location>
</feature>
<dbReference type="InterPro" id="IPR001202">
    <property type="entry name" value="WW_dom"/>
</dbReference>
<name>A0AAV1CNP7_OLDCO</name>
<organism evidence="5 6">
    <name type="scientific">Oldenlandia corymbosa var. corymbosa</name>
    <dbReference type="NCBI Taxonomy" id="529605"/>
    <lineage>
        <taxon>Eukaryota</taxon>
        <taxon>Viridiplantae</taxon>
        <taxon>Streptophyta</taxon>
        <taxon>Embryophyta</taxon>
        <taxon>Tracheophyta</taxon>
        <taxon>Spermatophyta</taxon>
        <taxon>Magnoliopsida</taxon>
        <taxon>eudicotyledons</taxon>
        <taxon>Gunneridae</taxon>
        <taxon>Pentapetalae</taxon>
        <taxon>asterids</taxon>
        <taxon>lamiids</taxon>
        <taxon>Gentianales</taxon>
        <taxon>Rubiaceae</taxon>
        <taxon>Rubioideae</taxon>
        <taxon>Spermacoceae</taxon>
        <taxon>Hedyotis-Oldenlandia complex</taxon>
        <taxon>Oldenlandia</taxon>
    </lineage>
</organism>
<dbReference type="PROSITE" id="PS01159">
    <property type="entry name" value="WW_DOMAIN_1"/>
    <property type="match status" value="2"/>
</dbReference>
<dbReference type="SUPFAM" id="SSF51045">
    <property type="entry name" value="WW domain"/>
    <property type="match status" value="2"/>
</dbReference>
<gene>
    <name evidence="5" type="ORF">OLC1_LOCUS7616</name>
</gene>
<accession>A0AAV1CNP7</accession>
<feature type="region of interest" description="Disordered" evidence="2">
    <location>
        <begin position="831"/>
        <end position="871"/>
    </location>
</feature>
<dbReference type="PANTHER" id="PTHR15377:SF3">
    <property type="entry name" value="WW DOMAIN-CONTAINING PROTEIN"/>
    <property type="match status" value="1"/>
</dbReference>
<feature type="domain" description="FF" evidence="4">
    <location>
        <begin position="469"/>
        <end position="523"/>
    </location>
</feature>
<dbReference type="InterPro" id="IPR045148">
    <property type="entry name" value="TCRG1-like"/>
</dbReference>
<dbReference type="FunFam" id="1.10.10.440:FF:000020">
    <property type="entry name" value="Pre-mRNA-processing protein 40C"/>
    <property type="match status" value="1"/>
</dbReference>
<dbReference type="PROSITE" id="PS50020">
    <property type="entry name" value="WW_DOMAIN_2"/>
    <property type="match status" value="2"/>
</dbReference>
<dbReference type="CDD" id="cd00201">
    <property type="entry name" value="WW"/>
    <property type="match status" value="2"/>
</dbReference>
<dbReference type="Proteomes" id="UP001161247">
    <property type="component" value="Chromosome 2"/>
</dbReference>
<feature type="domain" description="FF" evidence="4">
    <location>
        <begin position="707"/>
        <end position="764"/>
    </location>
</feature>
<evidence type="ECO:0000313" key="5">
    <source>
        <dbReference type="EMBL" id="CAI9097006.1"/>
    </source>
</evidence>
<dbReference type="SUPFAM" id="SSF81698">
    <property type="entry name" value="FF domain"/>
    <property type="match status" value="5"/>
</dbReference>
<feature type="domain" description="FF" evidence="4">
    <location>
        <begin position="766"/>
        <end position="829"/>
    </location>
</feature>
<evidence type="ECO:0000256" key="1">
    <source>
        <dbReference type="ARBA" id="ARBA00022737"/>
    </source>
</evidence>
<dbReference type="FunFam" id="1.10.10.440:FF:000021">
    <property type="entry name" value="pre-mRNA-processing protein 40C isoform X1"/>
    <property type="match status" value="1"/>
</dbReference>
<dbReference type="GO" id="GO:0005634">
    <property type="term" value="C:nucleus"/>
    <property type="evidence" value="ECO:0007669"/>
    <property type="project" value="TreeGrafter"/>
</dbReference>
<feature type="compositionally biased region" description="Polar residues" evidence="2">
    <location>
        <begin position="18"/>
        <end position="42"/>
    </location>
</feature>
<dbReference type="Pfam" id="PF00397">
    <property type="entry name" value="WW"/>
    <property type="match status" value="2"/>
</dbReference>
<feature type="domain" description="FF" evidence="4">
    <location>
        <begin position="604"/>
        <end position="658"/>
    </location>
</feature>
<dbReference type="EMBL" id="OX459119">
    <property type="protein sequence ID" value="CAI9097006.1"/>
    <property type="molecule type" value="Genomic_DNA"/>
</dbReference>
<dbReference type="PANTHER" id="PTHR15377">
    <property type="entry name" value="TRANSCRIPTION ELONGATION REGULATOR 1"/>
    <property type="match status" value="1"/>
</dbReference>
<dbReference type="Gene3D" id="2.20.70.10">
    <property type="match status" value="2"/>
</dbReference>
<feature type="compositionally biased region" description="Basic and acidic residues" evidence="2">
    <location>
        <begin position="431"/>
        <end position="448"/>
    </location>
</feature>
<dbReference type="InterPro" id="IPR036020">
    <property type="entry name" value="WW_dom_sf"/>
</dbReference>
<dbReference type="SMART" id="SM00456">
    <property type="entry name" value="WW"/>
    <property type="match status" value="2"/>
</dbReference>
<feature type="region of interest" description="Disordered" evidence="2">
    <location>
        <begin position="411"/>
        <end position="468"/>
    </location>
</feature>
<dbReference type="FunFam" id="1.10.10.440:FF:000028">
    <property type="entry name" value="Pre-mRNA-processing protein 40C"/>
    <property type="match status" value="1"/>
</dbReference>
<dbReference type="Pfam" id="PF01846">
    <property type="entry name" value="FF"/>
    <property type="match status" value="4"/>
</dbReference>
<evidence type="ECO:0000259" key="3">
    <source>
        <dbReference type="PROSITE" id="PS50020"/>
    </source>
</evidence>
<reference evidence="5" key="1">
    <citation type="submission" date="2023-03" db="EMBL/GenBank/DDBJ databases">
        <authorList>
            <person name="Julca I."/>
        </authorList>
    </citation>
    <scope>NUCLEOTIDE SEQUENCE</scope>
</reference>
<dbReference type="SMART" id="SM00441">
    <property type="entry name" value="FF"/>
    <property type="match status" value="5"/>
</dbReference>
<proteinExistence type="predicted"/>
<evidence type="ECO:0000313" key="6">
    <source>
        <dbReference type="Proteomes" id="UP001161247"/>
    </source>
</evidence>
<dbReference type="InterPro" id="IPR002713">
    <property type="entry name" value="FF_domain"/>
</dbReference>